<dbReference type="AlphaFoldDB" id="A0A026WP75"/>
<accession>A0A026WP75</accession>
<evidence type="ECO:0000313" key="2">
    <source>
        <dbReference type="EMBL" id="EZA57820.1"/>
    </source>
</evidence>
<evidence type="ECO:0000256" key="1">
    <source>
        <dbReference type="SAM" id="MobiDB-lite"/>
    </source>
</evidence>
<feature type="region of interest" description="Disordered" evidence="1">
    <location>
        <begin position="243"/>
        <end position="276"/>
    </location>
</feature>
<feature type="region of interest" description="Disordered" evidence="1">
    <location>
        <begin position="54"/>
        <end position="95"/>
    </location>
</feature>
<dbReference type="EMBL" id="KK107139">
    <property type="protein sequence ID" value="EZA57820.1"/>
    <property type="molecule type" value="Genomic_DNA"/>
</dbReference>
<sequence>ASSRVSISDLYSLCLDINASAPGTSLASSGAVTLATISLIQDISSLYSPRSAELERSVRPLHNPPRRPTPFSHSSTSPPRSRRHKTGTPPPRRPVVSFSMPLAPLRLASAPAANLCGFVSPMPMDDCRRSASCRRRRAARILACAPSSHPVGPCASAATILPPASPLRRCRPCRSAASQLARTPRPRGPAESGKSSWRLPAEPCAPCCSPPVRRKRYSTARASAATTVLPCFEVAPSAEQPVGRVASGSHLEPSPATPADYVSAGDPRLPAGAGPRRCSESLAGVLGWKPASCRSPSSDSSASSAQPGWTCGGPAVPAAPSTFATPPVPCCAPSRGRDSSLAPVPRTCSSNRGNVPRVPRCPR</sequence>
<proteinExistence type="predicted"/>
<evidence type="ECO:0000313" key="3">
    <source>
        <dbReference type="Proteomes" id="UP000053097"/>
    </source>
</evidence>
<feature type="non-terminal residue" evidence="2">
    <location>
        <position position="1"/>
    </location>
</feature>
<name>A0A026WP75_OOCBI</name>
<feature type="region of interest" description="Disordered" evidence="1">
    <location>
        <begin position="327"/>
        <end position="363"/>
    </location>
</feature>
<gene>
    <name evidence="2" type="ORF">X777_00922</name>
</gene>
<feature type="region of interest" description="Disordered" evidence="1">
    <location>
        <begin position="176"/>
        <end position="197"/>
    </location>
</feature>
<feature type="compositionally biased region" description="Low complexity" evidence="1">
    <location>
        <begin position="69"/>
        <end position="79"/>
    </location>
</feature>
<reference evidence="2 3" key="1">
    <citation type="journal article" date="2014" name="Curr. Biol.">
        <title>The genome of the clonal raider ant Cerapachys biroi.</title>
        <authorList>
            <person name="Oxley P.R."/>
            <person name="Ji L."/>
            <person name="Fetter-Pruneda I."/>
            <person name="McKenzie S.K."/>
            <person name="Li C."/>
            <person name="Hu H."/>
            <person name="Zhang G."/>
            <person name="Kronauer D.J."/>
        </authorList>
    </citation>
    <scope>NUCLEOTIDE SEQUENCE [LARGE SCALE GENOMIC DNA]</scope>
</reference>
<organism evidence="2 3">
    <name type="scientific">Ooceraea biroi</name>
    <name type="common">Clonal raider ant</name>
    <name type="synonym">Cerapachys biroi</name>
    <dbReference type="NCBI Taxonomy" id="2015173"/>
    <lineage>
        <taxon>Eukaryota</taxon>
        <taxon>Metazoa</taxon>
        <taxon>Ecdysozoa</taxon>
        <taxon>Arthropoda</taxon>
        <taxon>Hexapoda</taxon>
        <taxon>Insecta</taxon>
        <taxon>Pterygota</taxon>
        <taxon>Neoptera</taxon>
        <taxon>Endopterygota</taxon>
        <taxon>Hymenoptera</taxon>
        <taxon>Apocrita</taxon>
        <taxon>Aculeata</taxon>
        <taxon>Formicoidea</taxon>
        <taxon>Formicidae</taxon>
        <taxon>Dorylinae</taxon>
        <taxon>Ooceraea</taxon>
    </lineage>
</organism>
<dbReference type="Proteomes" id="UP000053097">
    <property type="component" value="Unassembled WGS sequence"/>
</dbReference>
<keyword evidence="3" id="KW-1185">Reference proteome</keyword>
<protein>
    <submittedName>
        <fullName evidence="2">Uncharacterized protein</fullName>
    </submittedName>
</protein>